<dbReference type="EMBL" id="SKBN01000192">
    <property type="protein sequence ID" value="TGJ80974.1"/>
    <property type="molecule type" value="Genomic_DNA"/>
</dbReference>
<keyword evidence="1" id="KW-0812">Transmembrane</keyword>
<comment type="caution">
    <text evidence="2">The sequence shown here is derived from an EMBL/GenBank/DDBJ whole genome shotgun (WGS) entry which is preliminary data.</text>
</comment>
<dbReference type="Proteomes" id="UP000297716">
    <property type="component" value="Unassembled WGS sequence"/>
</dbReference>
<feature type="transmembrane region" description="Helical" evidence="1">
    <location>
        <begin position="210"/>
        <end position="231"/>
    </location>
</feature>
<feature type="transmembrane region" description="Helical" evidence="1">
    <location>
        <begin position="177"/>
        <end position="198"/>
    </location>
</feature>
<feature type="transmembrane region" description="Helical" evidence="1">
    <location>
        <begin position="20"/>
        <end position="40"/>
    </location>
</feature>
<sequence length="386" mass="42522">MAKTKTKKSAKTAVSKGTRPYNALYVLIFAVASVGAAWLMRVETGIKGIPVNFVEQVEARTYPNGMPMRTHYTGIEAVDSGLLFLVAAFVAGPLGWDEGVRLQQLHFLVQFFGVIAVWNIEACRSRHSWKLVSFTGLFVLFYQTIAGAAIIPLYYLAHMLTSKSDSYYTSGRKVSLAHARGLLVSVGIGYLLPTLAMYTPGLSTATIQFLVFLWQPSPAFVNILLFASSLLLSSTAPKSAKSPDVKHLKRVYAAAAIVCAINHFATLYVCATSSHPQLSFEYVFLPNRDLWMQSTTAGLHYIFQVDWWGCFIPTLLWAWVAVYDVHRVLLGGASATQLVKWAIYIVGLTVALGPGGMLAVVWSWREDRLVMIESGIRGTIQKPKTA</sequence>
<feature type="transmembrane region" description="Helical" evidence="1">
    <location>
        <begin position="251"/>
        <end position="271"/>
    </location>
</feature>
<accession>A0A4Z0YAP0</accession>
<evidence type="ECO:0000256" key="1">
    <source>
        <dbReference type="SAM" id="Phobius"/>
    </source>
</evidence>
<feature type="transmembrane region" description="Helical" evidence="1">
    <location>
        <begin position="77"/>
        <end position="96"/>
    </location>
</feature>
<keyword evidence="1" id="KW-1133">Transmembrane helix</keyword>
<feature type="transmembrane region" description="Helical" evidence="1">
    <location>
        <begin position="341"/>
        <end position="364"/>
    </location>
</feature>
<organism evidence="2 3">
    <name type="scientific">Xylaria hypoxylon</name>
    <dbReference type="NCBI Taxonomy" id="37992"/>
    <lineage>
        <taxon>Eukaryota</taxon>
        <taxon>Fungi</taxon>
        <taxon>Dikarya</taxon>
        <taxon>Ascomycota</taxon>
        <taxon>Pezizomycotina</taxon>
        <taxon>Sordariomycetes</taxon>
        <taxon>Xylariomycetidae</taxon>
        <taxon>Xylariales</taxon>
        <taxon>Xylariaceae</taxon>
        <taxon>Xylaria</taxon>
    </lineage>
</organism>
<name>A0A4Z0YAP0_9PEZI</name>
<reference evidence="2 3" key="1">
    <citation type="submission" date="2019-03" db="EMBL/GenBank/DDBJ databases">
        <title>Draft genome sequence of Xylaria hypoxylon DSM 108379, a ubiquitous saprotrophic-parasitic fungi on hardwood.</title>
        <authorList>
            <person name="Buettner E."/>
            <person name="Leonhardt S."/>
            <person name="Gebauer A.M."/>
            <person name="Liers C."/>
            <person name="Hofrichter M."/>
            <person name="Kellner H."/>
        </authorList>
    </citation>
    <scope>NUCLEOTIDE SEQUENCE [LARGE SCALE GENOMIC DNA]</scope>
    <source>
        <strain evidence="2 3">DSM 108379</strain>
    </source>
</reference>
<protein>
    <submittedName>
        <fullName evidence="2">Uncharacterized protein</fullName>
    </submittedName>
</protein>
<dbReference type="STRING" id="37992.A0A4Z0YAP0"/>
<dbReference type="AlphaFoldDB" id="A0A4Z0YAP0"/>
<proteinExistence type="predicted"/>
<feature type="transmembrane region" description="Helical" evidence="1">
    <location>
        <begin position="132"/>
        <end position="157"/>
    </location>
</feature>
<dbReference type="OrthoDB" id="16820at2759"/>
<keyword evidence="3" id="KW-1185">Reference proteome</keyword>
<feature type="transmembrane region" description="Helical" evidence="1">
    <location>
        <begin position="301"/>
        <end position="321"/>
    </location>
</feature>
<evidence type="ECO:0000313" key="2">
    <source>
        <dbReference type="EMBL" id="TGJ80974.1"/>
    </source>
</evidence>
<gene>
    <name evidence="2" type="ORF">E0Z10_g7794</name>
</gene>
<evidence type="ECO:0000313" key="3">
    <source>
        <dbReference type="Proteomes" id="UP000297716"/>
    </source>
</evidence>
<keyword evidence="1" id="KW-0472">Membrane</keyword>